<dbReference type="EMBL" id="BEYU01000170">
    <property type="protein sequence ID" value="GBG33807.1"/>
    <property type="molecule type" value="Genomic_DNA"/>
</dbReference>
<dbReference type="CDD" id="cd00201">
    <property type="entry name" value="WW"/>
    <property type="match status" value="1"/>
</dbReference>
<reference evidence="3 4" key="1">
    <citation type="submission" date="2017-12" db="EMBL/GenBank/DDBJ databases">
        <title>Sequencing, de novo assembly and annotation of complete genome of a new Thraustochytrid species, strain FCC1311.</title>
        <authorList>
            <person name="Sedici K."/>
            <person name="Godart F."/>
            <person name="Aiese Cigliano R."/>
            <person name="Sanseverino W."/>
            <person name="Barakat M."/>
            <person name="Ortet P."/>
            <person name="Marechal E."/>
            <person name="Cagnac O."/>
            <person name="Amato A."/>
        </authorList>
    </citation>
    <scope>NUCLEOTIDE SEQUENCE [LARGE SCALE GENOMIC DNA]</scope>
</reference>
<evidence type="ECO:0000259" key="2">
    <source>
        <dbReference type="PROSITE" id="PS50020"/>
    </source>
</evidence>
<evidence type="ECO:0000313" key="3">
    <source>
        <dbReference type="EMBL" id="GBG33807.1"/>
    </source>
</evidence>
<keyword evidence="4" id="KW-1185">Reference proteome</keyword>
<feature type="compositionally biased region" description="Low complexity" evidence="1">
    <location>
        <begin position="1"/>
        <end position="13"/>
    </location>
</feature>
<feature type="compositionally biased region" description="Polar residues" evidence="1">
    <location>
        <begin position="380"/>
        <end position="395"/>
    </location>
</feature>
<protein>
    <recommendedName>
        <fullName evidence="2">WW domain-containing protein</fullName>
    </recommendedName>
</protein>
<feature type="region of interest" description="Disordered" evidence="1">
    <location>
        <begin position="172"/>
        <end position="395"/>
    </location>
</feature>
<dbReference type="AlphaFoldDB" id="A0A2R5GSE8"/>
<gene>
    <name evidence="3" type="ORF">FCC1311_100302</name>
</gene>
<dbReference type="PROSITE" id="PS01159">
    <property type="entry name" value="WW_DOMAIN_1"/>
    <property type="match status" value="1"/>
</dbReference>
<dbReference type="InterPro" id="IPR001202">
    <property type="entry name" value="WW_dom"/>
</dbReference>
<feature type="compositionally biased region" description="Polar residues" evidence="1">
    <location>
        <begin position="340"/>
        <end position="350"/>
    </location>
</feature>
<dbReference type="InParanoid" id="A0A2R5GSE8"/>
<proteinExistence type="predicted"/>
<feature type="domain" description="WW" evidence="2">
    <location>
        <begin position="431"/>
        <end position="458"/>
    </location>
</feature>
<evidence type="ECO:0000313" key="4">
    <source>
        <dbReference type="Proteomes" id="UP000241890"/>
    </source>
</evidence>
<feature type="compositionally biased region" description="Basic residues" evidence="1">
    <location>
        <begin position="307"/>
        <end position="325"/>
    </location>
</feature>
<name>A0A2R5GSE8_9STRA</name>
<dbReference type="PROSITE" id="PS50020">
    <property type="entry name" value="WW_DOMAIN_2"/>
    <property type="match status" value="1"/>
</dbReference>
<organism evidence="3 4">
    <name type="scientific">Hondaea fermentalgiana</name>
    <dbReference type="NCBI Taxonomy" id="2315210"/>
    <lineage>
        <taxon>Eukaryota</taxon>
        <taxon>Sar</taxon>
        <taxon>Stramenopiles</taxon>
        <taxon>Bigyra</taxon>
        <taxon>Labyrinthulomycetes</taxon>
        <taxon>Thraustochytrida</taxon>
        <taxon>Thraustochytriidae</taxon>
        <taxon>Hondaea</taxon>
    </lineage>
</organism>
<feature type="compositionally biased region" description="Acidic residues" evidence="1">
    <location>
        <begin position="185"/>
        <end position="195"/>
    </location>
</feature>
<feature type="compositionally biased region" description="Acidic residues" evidence="1">
    <location>
        <begin position="255"/>
        <end position="274"/>
    </location>
</feature>
<feature type="region of interest" description="Disordered" evidence="1">
    <location>
        <begin position="1"/>
        <end position="122"/>
    </location>
</feature>
<evidence type="ECO:0000256" key="1">
    <source>
        <dbReference type="SAM" id="MobiDB-lite"/>
    </source>
</evidence>
<feature type="compositionally biased region" description="Basic and acidic residues" evidence="1">
    <location>
        <begin position="17"/>
        <end position="44"/>
    </location>
</feature>
<sequence length="760" mass="84787">METAPVPEAAAPRARVKFREANEATKIEERREDLDEDQEWHADSARAVSVTANENGVESARGELTPVESHNASKPQRPLPPQGQPVKSSSSTSAMVRAQLYQLRKMRRERRANLKDKPGKAQPLALPLEDLDTLAIAREARKKAATPRLVADNIVKNDHFVDTGGLNVRHLETAMDASEIPSATDLDEAEGEDDAEPKSTLDQPLKSPTYEAEQEDEVRRMGSIEDDIEMESLASMHDTADLAEAGTVTQVERIEIEDFDQGDGDANTDADADAEAATTQEDRPAAAKIPSTHQAIVGTQDEIKKTTKEKKTKSEKKKKKKKKSKEPKETKKILERNDDIVSNQQLSQSWDETEERAAQADDEDQTSHNPSDDAMYYVSQEDSMYSYESNQEVHANEATSWDGHAQTEHGGEEEGATFSLWDPVSGGYQSWSIHYTDEGDPFFYCKDSGESRWTDPRTDEHGYDMQDHDTAREAYELEETYGDHTTSDAFENGENSWTAYWQERAQAYQNTERSAAAQTTASTGRWSVDDIDRLEQQGFLSARSTARYAVFGHVDETDEAPQSPVPPLELPGPEQVAWNAATHRSTAAALHSAYHDANAAGTQMDDQSMYAYYGKTPREVELEGQVRYLNARAQWLEQEAFYSKEAERAAALRAEYTARTQADMVQRARHEERRRSMIDMSLITQALGDDGAPLTSATAASDQNEAAAQGWGGHVGDYEYKGEEKYSDAYDHEYTVETKADTAGTYNTWADDEYGMAYEA</sequence>
<comment type="caution">
    <text evidence="3">The sequence shown here is derived from an EMBL/GenBank/DDBJ whole genome shotgun (WGS) entry which is preliminary data.</text>
</comment>
<dbReference type="Proteomes" id="UP000241890">
    <property type="component" value="Unassembled WGS sequence"/>
</dbReference>
<feature type="compositionally biased region" description="Basic and acidic residues" evidence="1">
    <location>
        <begin position="326"/>
        <end position="339"/>
    </location>
</feature>
<accession>A0A2R5GSE8</accession>
<feature type="compositionally biased region" description="Polar residues" evidence="1">
    <location>
        <begin position="85"/>
        <end position="94"/>
    </location>
</feature>